<keyword evidence="3" id="KW-1185">Reference proteome</keyword>
<comment type="caution">
    <text evidence="2">The sequence shown here is derived from an EMBL/GenBank/DDBJ whole genome shotgun (WGS) entry which is preliminary data.</text>
</comment>
<reference evidence="2" key="2">
    <citation type="submission" date="2020-09" db="EMBL/GenBank/DDBJ databases">
        <authorList>
            <person name="Sun Q."/>
            <person name="Zhou Y."/>
        </authorList>
    </citation>
    <scope>NUCLEOTIDE SEQUENCE</scope>
    <source>
        <strain evidence="2">CGMCC 4.7138</strain>
    </source>
</reference>
<dbReference type="PROSITE" id="PS50914">
    <property type="entry name" value="BON"/>
    <property type="match status" value="1"/>
</dbReference>
<gene>
    <name evidence="2" type="ORF">GCM10011574_70420</name>
</gene>
<sequence length="235" mass="25851">MDGMDMRRRGLVDRDLDEAAADLLAHDSRLRGLDVRVRFDGGVAHVEGDVPATADLAVLRERLGRLAGVLAVWDRVRVAGAPPRVVDLGCGGTKQHPGNIGVDLRPGPVIDVLADLAHGVPLADASVDQIFVVHVLEHLADYLPLLRECHRVLRPGGVLHVLAPWWRHVNAVADPTHVRLIDVQTFKHLCRPDDAGRCWYPLLVTRDESTVFADLVPAVDGQEPACERRLARFFD</sequence>
<name>A0A8H9H6K9_9ACTN</name>
<accession>A0A8H9H6K9</accession>
<dbReference type="SUPFAM" id="SSF53335">
    <property type="entry name" value="S-adenosyl-L-methionine-dependent methyltransferases"/>
    <property type="match status" value="1"/>
</dbReference>
<feature type="domain" description="BON" evidence="1">
    <location>
        <begin position="12"/>
        <end position="80"/>
    </location>
</feature>
<organism evidence="2 3">
    <name type="scientific">Microbispora bryophytorum</name>
    <dbReference type="NCBI Taxonomy" id="1460882"/>
    <lineage>
        <taxon>Bacteria</taxon>
        <taxon>Bacillati</taxon>
        <taxon>Actinomycetota</taxon>
        <taxon>Actinomycetes</taxon>
        <taxon>Streptosporangiales</taxon>
        <taxon>Streptosporangiaceae</taxon>
        <taxon>Microbispora</taxon>
    </lineage>
</organism>
<dbReference type="Pfam" id="PF08241">
    <property type="entry name" value="Methyltransf_11"/>
    <property type="match status" value="1"/>
</dbReference>
<protein>
    <recommendedName>
        <fullName evidence="1">BON domain-containing protein</fullName>
    </recommendedName>
</protein>
<dbReference type="InterPro" id="IPR013216">
    <property type="entry name" value="Methyltransf_11"/>
</dbReference>
<evidence type="ECO:0000313" key="3">
    <source>
        <dbReference type="Proteomes" id="UP000653480"/>
    </source>
</evidence>
<dbReference type="GO" id="GO:0008757">
    <property type="term" value="F:S-adenosylmethionine-dependent methyltransferase activity"/>
    <property type="evidence" value="ECO:0007669"/>
    <property type="project" value="InterPro"/>
</dbReference>
<dbReference type="EMBL" id="BMMN01000025">
    <property type="protein sequence ID" value="GGO31922.1"/>
    <property type="molecule type" value="Genomic_DNA"/>
</dbReference>
<dbReference type="Gene3D" id="3.40.50.150">
    <property type="entry name" value="Vaccinia Virus protein VP39"/>
    <property type="match status" value="1"/>
</dbReference>
<dbReference type="Proteomes" id="UP000653480">
    <property type="component" value="Unassembled WGS sequence"/>
</dbReference>
<dbReference type="AlphaFoldDB" id="A0A8H9H6K9"/>
<dbReference type="InterPro" id="IPR007055">
    <property type="entry name" value="BON_dom"/>
</dbReference>
<evidence type="ECO:0000313" key="2">
    <source>
        <dbReference type="EMBL" id="GGO31922.1"/>
    </source>
</evidence>
<reference evidence="2" key="1">
    <citation type="journal article" date="2014" name="Int. J. Syst. Evol. Microbiol.">
        <title>Complete genome sequence of Corynebacterium casei LMG S-19264T (=DSM 44701T), isolated from a smear-ripened cheese.</title>
        <authorList>
            <consortium name="US DOE Joint Genome Institute (JGI-PGF)"/>
            <person name="Walter F."/>
            <person name="Albersmeier A."/>
            <person name="Kalinowski J."/>
            <person name="Ruckert C."/>
        </authorList>
    </citation>
    <scope>NUCLEOTIDE SEQUENCE</scope>
    <source>
        <strain evidence="2">CGMCC 4.7138</strain>
    </source>
</reference>
<evidence type="ECO:0000259" key="1">
    <source>
        <dbReference type="PROSITE" id="PS50914"/>
    </source>
</evidence>
<dbReference type="InterPro" id="IPR029063">
    <property type="entry name" value="SAM-dependent_MTases_sf"/>
</dbReference>
<dbReference type="CDD" id="cd02440">
    <property type="entry name" value="AdoMet_MTases"/>
    <property type="match status" value="1"/>
</dbReference>
<proteinExistence type="predicted"/>